<dbReference type="InterPro" id="IPR039867">
    <property type="entry name" value="Furry/Tao3/Mor2"/>
</dbReference>
<feature type="region of interest" description="Disordered" evidence="1">
    <location>
        <begin position="1790"/>
        <end position="1836"/>
    </location>
</feature>
<feature type="region of interest" description="Disordered" evidence="1">
    <location>
        <begin position="2330"/>
        <end position="2364"/>
    </location>
</feature>
<feature type="region of interest" description="Disordered" evidence="1">
    <location>
        <begin position="606"/>
        <end position="640"/>
    </location>
</feature>
<feature type="compositionally biased region" description="Polar residues" evidence="1">
    <location>
        <begin position="1544"/>
        <end position="1553"/>
    </location>
</feature>
<feature type="region of interest" description="Disordered" evidence="1">
    <location>
        <begin position="2953"/>
        <end position="3124"/>
    </location>
</feature>
<evidence type="ECO:0000259" key="2">
    <source>
        <dbReference type="Pfam" id="PF14222"/>
    </source>
</evidence>
<feature type="compositionally biased region" description="Low complexity" evidence="1">
    <location>
        <begin position="1216"/>
        <end position="1226"/>
    </location>
</feature>
<feature type="domain" description="Cell morphogenesis central region" evidence="4">
    <location>
        <begin position="1420"/>
        <end position="1484"/>
    </location>
</feature>
<feature type="region of interest" description="Disordered" evidence="1">
    <location>
        <begin position="2237"/>
        <end position="2275"/>
    </location>
</feature>
<gene>
    <name evidence="7" type="primary">LOC108677412</name>
</gene>
<protein>
    <submittedName>
        <fullName evidence="7">Protein furry</fullName>
    </submittedName>
</protein>
<feature type="compositionally biased region" description="Polar residues" evidence="1">
    <location>
        <begin position="2404"/>
        <end position="2426"/>
    </location>
</feature>
<feature type="compositionally biased region" description="Low complexity" evidence="1">
    <location>
        <begin position="3048"/>
        <end position="3067"/>
    </location>
</feature>
<feature type="domain" description="Protein furry C-terminal" evidence="5">
    <location>
        <begin position="2108"/>
        <end position="2209"/>
    </location>
</feature>
<reference evidence="7" key="1">
    <citation type="submission" date="2025-08" db="UniProtKB">
        <authorList>
            <consortium name="RefSeq"/>
        </authorList>
    </citation>
    <scope>IDENTIFICATION</scope>
    <source>
        <tissue evidence="7">Whole organism</tissue>
    </source>
</reference>
<feature type="compositionally biased region" description="Low complexity" evidence="1">
    <location>
        <begin position="2974"/>
        <end position="2983"/>
    </location>
</feature>
<feature type="compositionally biased region" description="Polar residues" evidence="1">
    <location>
        <begin position="2330"/>
        <end position="2347"/>
    </location>
</feature>
<dbReference type="PANTHER" id="PTHR12295:SF30">
    <property type="entry name" value="PROTEIN FURRY"/>
    <property type="match status" value="1"/>
</dbReference>
<proteinExistence type="predicted"/>
<feature type="region of interest" description="Disordered" evidence="1">
    <location>
        <begin position="2743"/>
        <end position="2779"/>
    </location>
</feature>
<feature type="compositionally biased region" description="Polar residues" evidence="1">
    <location>
        <begin position="3108"/>
        <end position="3124"/>
    </location>
</feature>
<feature type="domain" description="Cell morphogenesis central region" evidence="4">
    <location>
        <begin position="1606"/>
        <end position="1711"/>
    </location>
</feature>
<feature type="compositionally biased region" description="Low complexity" evidence="1">
    <location>
        <begin position="2252"/>
        <end position="2275"/>
    </location>
</feature>
<accession>A0A979FPJ8</accession>
<dbReference type="GeneID" id="108677412"/>
<feature type="domain" description="Cell morphogenesis protein C-terminal" evidence="3">
    <location>
        <begin position="1842"/>
        <end position="1937"/>
    </location>
</feature>
<sequence>FVKIIQFIAQERLDFAMRDIVFDLLSVGRPIKVILSPERMAIGLRAFLVVADSLQQKEGDPPMPRTLAVLPSGNTLRVKKTFLSKMLTEDTARNIGLASYYPLVRKTFNDMLRALDAQFGKPLIMTNAHNVNKEPDELIGCSLQALVIDFPEWRHEVIHGFIQFMSREVGDAFPQLVDASLRMLLQLYMAWRSALSATSTSTSTSTTAAAAGGVNRGTPPQLQHLQCLQLSQQRGDDLEVVCLGEAVSLVVLCSCRSAPRRLAALLLKELKLLAAALVGPAHQHTSLLDCLDRHCGAVVEGVSAQVGACERAATCAGGAGSSGGAGADLQWLVERTGALWTGADVDKGATSPAQTDVWPQVLLGFLQEGRVLSECPRASALAWPLAYTRAALLYPTIDPLQPNDNRASLLRSATTLKKPPVCERDLYLNHCWTVLTALVHCGAVVEGVSAQVGACERAATCPGGAGSSGGAGADLQWLVERTGALWTGADVDKGATSPVQTDVWPQVLLGFLQEGRVLSECPRASALAWPLAYTRAALLYPTIDPLQPNDNRASLLRSATTLKKPPVCERDLYLNLWRNYAVLACRVVPSVSSSSSVVSSSVSATGSSSASATGSSSASSTPVQQRCASPDISIGSSPDSGVGSGGVAAGGGVAPPLLYKLLVPLLRCDLSEVRDVASLALGNINPRALCDVMEELVPLVRESLDRKQENMRRRRRRDALRLQLMKLFHAAASAGTFALSEGVVESDTGALLKHYLDYLDGARCYLESDWDRDNLLLSHIKVLFCQFVRKLLTSFTLEQQQTLVPRPIRRGLFCMFASWTGSYGMHFGYTPRDVGPQGQELQDSALEACVAVLCCGPVHDAALLLEDALLYHWLDALLVSQASALAHEAIVLLLEFNPDSGALLDWLVERCYTAEPHVGDECFNALATIFSAREYPCDRYTAIMTVSLLYTACPRSPMQETALQLLQVLETRFFGTSSALSELGASTTGAACSTLDVLLSTTYSRSHVFLSKQLALLHPELTMPIFSEISCRLQTARRGLRQLLFSCLLPWLFNMELVDPALPPAQPPCYAYYSDAGVRREGWGSVEATEMALNNLFYITAKFGEEHPREVGELWAELCSCWPNNLRVIIRYLLIVVGMAPQHLLPHAQRVAVSLGMARPDRLVEELMVEMGCVETLCLIERTETPPFFRVTVTRKYSGGEEPAAAAAAGEGGAAEGAEGVDGSAAGTVSEAGTLHTKRHSGDHHDIAAVRGEQRSAPGSLRSVSSLGSAVSSVIAVDCTATVTSCGAVTTTATTCGATNQRSCSSRPASSLAPNSAATSNNWEDSANEDAADDNFTLMRRAQKQQQQQDSRLLQQHDTRALQHPQVLPTHMASNEGEDGAPLYEPPQPHPLPMPEYGGYFAPLTEYLPDSSLPITAFHRCYLSVLLMCEVLVAGVDVDCHSVDWSIHVPLMLHIAVLGLDHARPIVHEHCKRLLVHLLTVLGDHRDHLGIARVLLNRKTTALGYKLIPHTAPLTPTDYTEPSTDDSQRTTPPLASPVGRHDSSCVTSKGLTTTTPHDVVTSLDAEMSDEDDDVAGVLGDDNDATITEGTAGTIEGTAGSGRHSDELQKNIKGIIDFMAAHEGQPLWSYEDITPKQLTIRSAQQLACFVRHIVALLSASLPHSHLEERLAQIALHLALSCSSRHYAGRSLQVLRCLHVSLSSRMLSELLGRLVETVAEQGEDMQGYVTELMLTLEAAVDALHSDFRPIEFVRELFKSTPNLNKDRKTGGTTGVLGATSWSHYPPLHRCGVPHPSYPPGSPGHLRSTSFSASYARGKQHQQHPAAAADIRGEMRGRSGTDADARYRQQQLERLQQQLKWRGFPGVHALLLKGCTSPTLYEPCLTLLSRLTRYTHLQVSQVCGVLCMQAAENIAQVSQVCGVLCMQAAENIAQVSQVCGVLCMQAAENIAQVSQVCGVLCMQAAENIAQVSQVCGVLCMQAAENIAKVSQVCGVLCMQAAENIAQVSQECSDEGKQLQNLATVMTLYSRRTFSKESFQWTKCVVKYLHDSYGAQAPALLAFLVEILEKGPSWAQCPVLNIVYCLLHYTDICGHTSPHLLAAIASHLEVCRTMEFTFDVTETPVIGRRLLTQTSTTAAAPEGAAAGAVSDVPDAASLASPRRCSVAPGDTLPSCLLYTSRCHLWQSQARVRECLVKLLNTCGQRVGLPKSPSGEDCETDSVGGETCDVCSLDEDVVGGESTSSLISSYHPPPPAAATTAPTPTHSSATSTYAPTPTLSTSSSTFPILPTPATSVLPSLPQANHKARVRECLVKLLNTCGQRVGLPKSPSVIFSQSSELERQSSMASSTEEVSAAAGGDDRTPADDITSSENHFAVFKDFDFLEYELESQGEESVDNFNLWGVRRRSPTNSSAATGDTPAISQPLSQQLPQDIPSPASPPSPPPEPDWWRDEDGSVSPVDDSSLPTSHTDMPIGKSVLPSERLKQVGEEDGEEEGGRPSLSQDGAGLHMALQPPGTLQLTAAASAMRPSSRGSLSEDDSSEEDLGDLTPCNAPPSLLFPTRPPEHPLHCCWRAHLSSLTSLGAGLASPAYSCALFSALFSECVNKTLSAVREAAPLLGHLGNATATLVANFEAVGCAAPLPYVYLDAALLERCAVAAKVVDALRGSVMKVSVMSDSGESSTSRGYSEEVEVCRALYRLHFQVSLLYDSYAKMLLLLLHAARHAATQGEDCETDDVCSLDEDVVGGESTSSLMSSYHPPPPAVATTAPTPTHSSATSTYAPTPTLSTSSSTFPILPTPATSVLPSLPQANHKVLQLVANQKWREVVQYSDENSVVWQQPGMPHHNITTVLNIYCTYLAEKQPGMIAVCCTEAYLSETSQQLADANLAALAALRLMETEQQLLGQGSSSGLLPSTGPQLSGQHASLYSTAAGSTSPQSQPLGLYSSAAQSLHSSQHATLQCCQPSSSQQVMTLNRRRNASSHSPHSSMSDAGVTAVTAPDLSSPVVSQPHSPDLASLSQSYSSRISHGSPATSPLRGTAPQSFSRQKSASAAVLLTSSHGLSSPPLPRSSGLSEQSESPAQRGALQGSQSSAQRALLSEQSESPVGADSVVGSDKQSSSQPCSPHRSTPC</sequence>
<dbReference type="GO" id="GO:0005938">
    <property type="term" value="C:cell cortex"/>
    <property type="evidence" value="ECO:0007669"/>
    <property type="project" value="TreeGrafter"/>
</dbReference>
<evidence type="ECO:0000259" key="4">
    <source>
        <dbReference type="Pfam" id="PF14228"/>
    </source>
</evidence>
<feature type="compositionally biased region" description="Low complexity" evidence="1">
    <location>
        <begin position="2758"/>
        <end position="2779"/>
    </location>
</feature>
<feature type="compositionally biased region" description="Polar residues" evidence="1">
    <location>
        <begin position="3080"/>
        <end position="3097"/>
    </location>
</feature>
<feature type="region of interest" description="Disordered" evidence="1">
    <location>
        <begin position="1298"/>
        <end position="1328"/>
    </location>
</feature>
<feature type="domain" description="Cell morphogenesis protein C-terminal" evidence="3">
    <location>
        <begin position="1992"/>
        <end position="2093"/>
    </location>
</feature>
<evidence type="ECO:0000256" key="1">
    <source>
        <dbReference type="SAM" id="MobiDB-lite"/>
    </source>
</evidence>
<feature type="compositionally biased region" description="Polar residues" evidence="1">
    <location>
        <begin position="1300"/>
        <end position="1320"/>
    </location>
</feature>
<dbReference type="InterPro" id="IPR025614">
    <property type="entry name" value="Cell_morpho_N"/>
</dbReference>
<feature type="compositionally biased region" description="Pro residues" evidence="1">
    <location>
        <begin position="2432"/>
        <end position="2442"/>
    </location>
</feature>
<dbReference type="InterPro" id="IPR045842">
    <property type="entry name" value="Fry_C"/>
</dbReference>
<evidence type="ECO:0000259" key="5">
    <source>
        <dbReference type="Pfam" id="PF19421"/>
    </source>
</evidence>
<dbReference type="Pfam" id="PF14228">
    <property type="entry name" value="MOR2-PAG1_mid"/>
    <property type="match status" value="3"/>
</dbReference>
<dbReference type="GO" id="GO:0030427">
    <property type="term" value="C:site of polarized growth"/>
    <property type="evidence" value="ECO:0007669"/>
    <property type="project" value="TreeGrafter"/>
</dbReference>
<feature type="domain" description="Cell morphogenesis protein N-terminal" evidence="2">
    <location>
        <begin position="1"/>
        <end position="130"/>
    </location>
</feature>
<feature type="region of interest" description="Disordered" evidence="1">
    <location>
        <begin position="1578"/>
        <end position="1603"/>
    </location>
</feature>
<dbReference type="RefSeq" id="XP_047739019.1">
    <property type="nucleotide sequence ID" value="XM_047883063.1"/>
</dbReference>
<dbReference type="InterPro" id="IPR025481">
    <property type="entry name" value="Cell_Morphogen_C"/>
</dbReference>
<keyword evidence="6" id="KW-1185">Reference proteome</keyword>
<feature type="region of interest" description="Disordered" evidence="1">
    <location>
        <begin position="1204"/>
        <end position="1226"/>
    </location>
</feature>
<dbReference type="OrthoDB" id="6287725at2759"/>
<dbReference type="GO" id="GO:0031175">
    <property type="term" value="P:neuron projection development"/>
    <property type="evidence" value="ECO:0007669"/>
    <property type="project" value="TreeGrafter"/>
</dbReference>
<feature type="compositionally biased region" description="Polar residues" evidence="1">
    <location>
        <begin position="3033"/>
        <end position="3043"/>
    </location>
</feature>
<dbReference type="KEGG" id="hazt:108677412"/>
<dbReference type="InterPro" id="IPR029473">
    <property type="entry name" value="MOR2-PAG1_mid"/>
</dbReference>
<dbReference type="Pfam" id="PF14222">
    <property type="entry name" value="MOR2-PAG1_N"/>
    <property type="match status" value="1"/>
</dbReference>
<dbReference type="PANTHER" id="PTHR12295">
    <property type="entry name" value="FURRY-RELATED"/>
    <property type="match status" value="1"/>
</dbReference>
<dbReference type="SUPFAM" id="SSF48371">
    <property type="entry name" value="ARM repeat"/>
    <property type="match status" value="1"/>
</dbReference>
<feature type="region of interest" description="Disordered" evidence="1">
    <location>
        <begin position="1514"/>
        <end position="1553"/>
    </location>
</feature>
<dbReference type="GO" id="GO:0000902">
    <property type="term" value="P:cell morphogenesis"/>
    <property type="evidence" value="ECO:0007669"/>
    <property type="project" value="InterPro"/>
</dbReference>
<dbReference type="InterPro" id="IPR016024">
    <property type="entry name" value="ARM-type_fold"/>
</dbReference>
<evidence type="ECO:0000259" key="3">
    <source>
        <dbReference type="Pfam" id="PF14225"/>
    </source>
</evidence>
<evidence type="ECO:0000313" key="6">
    <source>
        <dbReference type="Proteomes" id="UP000694843"/>
    </source>
</evidence>
<dbReference type="OMA" id="CGVLCMQ"/>
<dbReference type="Pfam" id="PF14225">
    <property type="entry name" value="MOR2-PAG1_C"/>
    <property type="match status" value="2"/>
</dbReference>
<feature type="compositionally biased region" description="Low complexity" evidence="1">
    <location>
        <begin position="1584"/>
        <end position="1597"/>
    </location>
</feature>
<feature type="region of interest" description="Disordered" evidence="1">
    <location>
        <begin position="2403"/>
        <end position="2547"/>
    </location>
</feature>
<name>A0A979FPJ8_HYAAZ</name>
<evidence type="ECO:0000313" key="7">
    <source>
        <dbReference type="RefSeq" id="XP_047739019.1"/>
    </source>
</evidence>
<feature type="domain" description="Protein furry C-terminal" evidence="5">
    <location>
        <begin position="2289"/>
        <end position="2418"/>
    </location>
</feature>
<organism evidence="6 7">
    <name type="scientific">Hyalella azteca</name>
    <name type="common">Amphipod</name>
    <dbReference type="NCBI Taxonomy" id="294128"/>
    <lineage>
        <taxon>Eukaryota</taxon>
        <taxon>Metazoa</taxon>
        <taxon>Ecdysozoa</taxon>
        <taxon>Arthropoda</taxon>
        <taxon>Crustacea</taxon>
        <taxon>Multicrustacea</taxon>
        <taxon>Malacostraca</taxon>
        <taxon>Eumalacostraca</taxon>
        <taxon>Peracarida</taxon>
        <taxon>Amphipoda</taxon>
        <taxon>Senticaudata</taxon>
        <taxon>Talitrida</taxon>
        <taxon>Talitroidea</taxon>
        <taxon>Hyalellidae</taxon>
        <taxon>Hyalella</taxon>
    </lineage>
</organism>
<feature type="compositionally biased region" description="Polar residues" evidence="1">
    <location>
        <begin position="2998"/>
        <end position="3026"/>
    </location>
</feature>
<dbReference type="Proteomes" id="UP000694843">
    <property type="component" value="Unplaced"/>
</dbReference>
<dbReference type="Pfam" id="PF19421">
    <property type="entry name" value="Fry_C"/>
    <property type="match status" value="2"/>
</dbReference>
<feature type="compositionally biased region" description="Acidic residues" evidence="1">
    <location>
        <begin position="2531"/>
        <end position="2541"/>
    </location>
</feature>
<feature type="compositionally biased region" description="Polar residues" evidence="1">
    <location>
        <begin position="2953"/>
        <end position="2966"/>
    </location>
</feature>
<feature type="domain" description="Cell morphogenesis central region" evidence="4">
    <location>
        <begin position="885"/>
        <end position="1133"/>
    </location>
</feature>
<feature type="non-terminal residue" evidence="7">
    <location>
        <position position="1"/>
    </location>
</feature>